<feature type="active site" evidence="5">
    <location>
        <position position="89"/>
    </location>
</feature>
<reference evidence="9" key="1">
    <citation type="journal article" date="2017" name="Genome Biol.">
        <title>Comparative genomics reveals high biological diversity and specific adaptations in the industrially and medically important fungal genus Aspergillus.</title>
        <authorList>
            <person name="de Vries R.P."/>
            <person name="Riley R."/>
            <person name="Wiebenga A."/>
            <person name="Aguilar-Osorio G."/>
            <person name="Amillis S."/>
            <person name="Uchima C.A."/>
            <person name="Anderluh G."/>
            <person name="Asadollahi M."/>
            <person name="Askin M."/>
            <person name="Barry K."/>
            <person name="Battaglia E."/>
            <person name="Bayram O."/>
            <person name="Benocci T."/>
            <person name="Braus-Stromeyer S.A."/>
            <person name="Caldana C."/>
            <person name="Canovas D."/>
            <person name="Cerqueira G.C."/>
            <person name="Chen F."/>
            <person name="Chen W."/>
            <person name="Choi C."/>
            <person name="Clum A."/>
            <person name="Dos Santos R.A."/>
            <person name="Damasio A.R."/>
            <person name="Diallinas G."/>
            <person name="Emri T."/>
            <person name="Fekete E."/>
            <person name="Flipphi M."/>
            <person name="Freyberg S."/>
            <person name="Gallo A."/>
            <person name="Gournas C."/>
            <person name="Habgood R."/>
            <person name="Hainaut M."/>
            <person name="Harispe M.L."/>
            <person name="Henrissat B."/>
            <person name="Hilden K.S."/>
            <person name="Hope R."/>
            <person name="Hossain A."/>
            <person name="Karabika E."/>
            <person name="Karaffa L."/>
            <person name="Karanyi Z."/>
            <person name="Krasevec N."/>
            <person name="Kuo A."/>
            <person name="Kusch H."/>
            <person name="LaButti K."/>
            <person name="Lagendijk E.L."/>
            <person name="Lapidus A."/>
            <person name="Levasseur A."/>
            <person name="Lindquist E."/>
            <person name="Lipzen A."/>
            <person name="Logrieco A.F."/>
            <person name="MacCabe A."/>
            <person name="Maekelae M.R."/>
            <person name="Malavazi I."/>
            <person name="Melin P."/>
            <person name="Meyer V."/>
            <person name="Mielnichuk N."/>
            <person name="Miskei M."/>
            <person name="Molnar A.P."/>
            <person name="Mule G."/>
            <person name="Ngan C.Y."/>
            <person name="Orejas M."/>
            <person name="Orosz E."/>
            <person name="Ouedraogo J.P."/>
            <person name="Overkamp K.M."/>
            <person name="Park H.-S."/>
            <person name="Perrone G."/>
            <person name="Piumi F."/>
            <person name="Punt P.J."/>
            <person name="Ram A.F."/>
            <person name="Ramon A."/>
            <person name="Rauscher S."/>
            <person name="Record E."/>
            <person name="Riano-Pachon D.M."/>
            <person name="Robert V."/>
            <person name="Roehrig J."/>
            <person name="Ruller R."/>
            <person name="Salamov A."/>
            <person name="Salih N.S."/>
            <person name="Samson R.A."/>
            <person name="Sandor E."/>
            <person name="Sanguinetti M."/>
            <person name="Schuetze T."/>
            <person name="Sepcic K."/>
            <person name="Shelest E."/>
            <person name="Sherlock G."/>
            <person name="Sophianopoulou V."/>
            <person name="Squina F.M."/>
            <person name="Sun H."/>
            <person name="Susca A."/>
            <person name="Todd R.B."/>
            <person name="Tsang A."/>
            <person name="Unkles S.E."/>
            <person name="van de Wiele N."/>
            <person name="van Rossen-Uffink D."/>
            <person name="Oliveira J.V."/>
            <person name="Vesth T.C."/>
            <person name="Visser J."/>
            <person name="Yu J.-H."/>
            <person name="Zhou M."/>
            <person name="Andersen M.R."/>
            <person name="Archer D.B."/>
            <person name="Baker S.E."/>
            <person name="Benoit I."/>
            <person name="Brakhage A.A."/>
            <person name="Braus G.H."/>
            <person name="Fischer R."/>
            <person name="Frisvad J.C."/>
            <person name="Goldman G.H."/>
            <person name="Houbraken J."/>
            <person name="Oakley B."/>
            <person name="Pocsi I."/>
            <person name="Scazzocchio C."/>
            <person name="Seiboth B."/>
            <person name="vanKuyk P.A."/>
            <person name="Wortman J."/>
            <person name="Dyer P.S."/>
            <person name="Grigoriev I.V."/>
        </authorList>
    </citation>
    <scope>NUCLEOTIDE SEQUENCE [LARGE SCALE GENOMIC DNA]</scope>
    <source>
        <strain evidence="9">DTO 134E9</strain>
    </source>
</reference>
<dbReference type="RefSeq" id="XP_040685551.1">
    <property type="nucleotide sequence ID" value="XM_040831327.1"/>
</dbReference>
<dbReference type="STRING" id="1073089.A0A1L9RAC0"/>
<comment type="similarity">
    <text evidence="1 6">Belongs to the RNase T2 family.</text>
</comment>
<feature type="active site" evidence="5">
    <location>
        <position position="171"/>
    </location>
</feature>
<dbReference type="Pfam" id="PF00445">
    <property type="entry name" value="Ribonuclease_T2"/>
    <property type="match status" value="1"/>
</dbReference>
<dbReference type="EC" id="4.6.1.19" evidence="2"/>
<feature type="chain" id="PRO_5012634757" description="ribonuclease T2" evidence="7">
    <location>
        <begin position="21"/>
        <end position="319"/>
    </location>
</feature>
<dbReference type="PANTHER" id="PTHR11240:SF17">
    <property type="entry name" value="RIBONUCLEASE T2"/>
    <property type="match status" value="1"/>
</dbReference>
<evidence type="ECO:0000313" key="8">
    <source>
        <dbReference type="EMBL" id="OJJ31874.1"/>
    </source>
</evidence>
<dbReference type="InterPro" id="IPR018188">
    <property type="entry name" value="RNase_T2_His_AS_1"/>
</dbReference>
<gene>
    <name evidence="8" type="ORF">ASPWEDRAFT_175188</name>
</gene>
<dbReference type="InterPro" id="IPR033130">
    <property type="entry name" value="RNase_T2_His_AS_2"/>
</dbReference>
<dbReference type="PANTHER" id="PTHR11240">
    <property type="entry name" value="RIBONUCLEASE T2"/>
    <property type="match status" value="1"/>
</dbReference>
<feature type="signal peptide" evidence="7">
    <location>
        <begin position="1"/>
        <end position="20"/>
    </location>
</feature>
<name>A0A1L9RAC0_ASPWE</name>
<sequence>MHSLSLCAALAAALSNIASASLYGESYLNHSCVLHDPIPSCSKNATLANVDTCCTETFGGLVMSTQFWDTYTGLESEGQVLPKNSWTLHGLWPDFCNGSYTQYCDLSRQYDPSPSPSTLDNGAAIPPWKGPSIDSLIEPFGRKDLLAYMNKYWVGQAQKSNILWAHEFSKHATCYSTFDIPCYGPQSPAHYDILDFFTTALLYFRHHPTYQWLAETGITPSNTTSYTLSNLQSALKRGAGARPYIGCSGPRYNETDAGRGSMDDGYTVLDQIYYYMHVLGRPQDGMGVPVDASVEGSLSSCAKSEGGVWYYERASGSEV</sequence>
<accession>A0A1L9RAC0</accession>
<feature type="active site" evidence="5">
    <location>
        <position position="167"/>
    </location>
</feature>
<evidence type="ECO:0000313" key="9">
    <source>
        <dbReference type="Proteomes" id="UP000184383"/>
    </source>
</evidence>
<keyword evidence="3" id="KW-0255">Endonuclease</keyword>
<evidence type="ECO:0000256" key="2">
    <source>
        <dbReference type="ARBA" id="ARBA00012571"/>
    </source>
</evidence>
<keyword evidence="3" id="KW-0540">Nuclease</keyword>
<evidence type="ECO:0000256" key="1">
    <source>
        <dbReference type="ARBA" id="ARBA00007469"/>
    </source>
</evidence>
<dbReference type="GeneID" id="63747175"/>
<evidence type="ECO:0000256" key="4">
    <source>
        <dbReference type="ARBA" id="ARBA00023157"/>
    </source>
</evidence>
<dbReference type="EMBL" id="KV878215">
    <property type="protein sequence ID" value="OJJ31874.1"/>
    <property type="molecule type" value="Genomic_DNA"/>
</dbReference>
<proteinExistence type="inferred from homology"/>
<dbReference type="Gene3D" id="3.90.730.10">
    <property type="entry name" value="Ribonuclease T2-like"/>
    <property type="match status" value="1"/>
</dbReference>
<evidence type="ECO:0000256" key="5">
    <source>
        <dbReference type="PIRSR" id="PIRSR633697-1"/>
    </source>
</evidence>
<dbReference type="CDD" id="cd01061">
    <property type="entry name" value="RNase_T2_euk"/>
    <property type="match status" value="1"/>
</dbReference>
<dbReference type="OrthoDB" id="435754at2759"/>
<dbReference type="InterPro" id="IPR033697">
    <property type="entry name" value="Ribonuclease_T2_eukaryotic"/>
</dbReference>
<dbReference type="GO" id="GO:0033897">
    <property type="term" value="F:ribonuclease T2 activity"/>
    <property type="evidence" value="ECO:0007669"/>
    <property type="project" value="UniProtKB-EC"/>
</dbReference>
<organism evidence="8 9">
    <name type="scientific">Aspergillus wentii DTO 134E9</name>
    <dbReference type="NCBI Taxonomy" id="1073089"/>
    <lineage>
        <taxon>Eukaryota</taxon>
        <taxon>Fungi</taxon>
        <taxon>Dikarya</taxon>
        <taxon>Ascomycota</taxon>
        <taxon>Pezizomycotina</taxon>
        <taxon>Eurotiomycetes</taxon>
        <taxon>Eurotiomycetidae</taxon>
        <taxon>Eurotiales</taxon>
        <taxon>Aspergillaceae</taxon>
        <taxon>Aspergillus</taxon>
        <taxon>Aspergillus subgen. Cremei</taxon>
    </lineage>
</organism>
<dbReference type="PROSITE" id="PS00531">
    <property type="entry name" value="RNASE_T2_2"/>
    <property type="match status" value="1"/>
</dbReference>
<dbReference type="InterPro" id="IPR036430">
    <property type="entry name" value="RNase_T2-like_sf"/>
</dbReference>
<keyword evidence="7" id="KW-0732">Signal</keyword>
<evidence type="ECO:0000256" key="7">
    <source>
        <dbReference type="SAM" id="SignalP"/>
    </source>
</evidence>
<dbReference type="PROSITE" id="PS00530">
    <property type="entry name" value="RNASE_T2_1"/>
    <property type="match status" value="1"/>
</dbReference>
<protein>
    <recommendedName>
        <fullName evidence="2">ribonuclease T2</fullName>
        <ecNumber evidence="2">4.6.1.19</ecNumber>
    </recommendedName>
</protein>
<dbReference type="GO" id="GO:0005576">
    <property type="term" value="C:extracellular region"/>
    <property type="evidence" value="ECO:0007669"/>
    <property type="project" value="TreeGrafter"/>
</dbReference>
<dbReference type="SUPFAM" id="SSF55895">
    <property type="entry name" value="Ribonuclease Rh-like"/>
    <property type="match status" value="1"/>
</dbReference>
<evidence type="ECO:0000256" key="3">
    <source>
        <dbReference type="ARBA" id="ARBA00022759"/>
    </source>
</evidence>
<keyword evidence="4" id="KW-1015">Disulfide bond</keyword>
<dbReference type="VEuPathDB" id="FungiDB:ASPWEDRAFT_175188"/>
<dbReference type="InterPro" id="IPR001568">
    <property type="entry name" value="RNase_T2-like"/>
</dbReference>
<dbReference type="GO" id="GO:0003723">
    <property type="term" value="F:RNA binding"/>
    <property type="evidence" value="ECO:0007669"/>
    <property type="project" value="InterPro"/>
</dbReference>
<keyword evidence="9" id="KW-1185">Reference proteome</keyword>
<dbReference type="Proteomes" id="UP000184383">
    <property type="component" value="Unassembled WGS sequence"/>
</dbReference>
<evidence type="ECO:0000256" key="6">
    <source>
        <dbReference type="RuleBase" id="RU004328"/>
    </source>
</evidence>
<dbReference type="AlphaFoldDB" id="A0A1L9RAC0"/>
<keyword evidence="3" id="KW-0378">Hydrolase</keyword>
<dbReference type="GO" id="GO:0006401">
    <property type="term" value="P:RNA catabolic process"/>
    <property type="evidence" value="ECO:0007669"/>
    <property type="project" value="TreeGrafter"/>
</dbReference>